<feature type="compositionally biased region" description="Pro residues" evidence="2">
    <location>
        <begin position="16"/>
        <end position="27"/>
    </location>
</feature>
<feature type="domain" description="RadC-like JAB" evidence="3">
    <location>
        <begin position="146"/>
        <end position="239"/>
    </location>
</feature>
<evidence type="ECO:0000256" key="1">
    <source>
        <dbReference type="ARBA" id="ARBA00023049"/>
    </source>
</evidence>
<organism evidence="4 5">
    <name type="scientific">Roseomonas fluvialis</name>
    <dbReference type="NCBI Taxonomy" id="1750527"/>
    <lineage>
        <taxon>Bacteria</taxon>
        <taxon>Pseudomonadati</taxon>
        <taxon>Pseudomonadota</taxon>
        <taxon>Alphaproteobacteria</taxon>
        <taxon>Acetobacterales</taxon>
        <taxon>Roseomonadaceae</taxon>
        <taxon>Roseomonas</taxon>
    </lineage>
</organism>
<sequence>MKDTPVVNLVEIGTPQVPPPALHPASPPRRRARPAAAPRAAAPAIDATEHEVLFGVLAPCLGWIEAAEASEAALRRFGGLAGTLAASEGELAALGPLGEAGAATLKGLAAAARHLGALQPPERPVLRGLPAILAHLRAAGAMPPGLRAIFLDSRDRVISEEAMGAADDGAAARVLRRAVAVNAVSVILLRHAPEGDPTALATDVLFAQRVAGAARVIELELRDHVVVGAGAPASLRGLGLMD</sequence>
<accession>A0ABN6P5Q0</accession>
<dbReference type="Proteomes" id="UP000831327">
    <property type="component" value="Chromosome"/>
</dbReference>
<evidence type="ECO:0000256" key="2">
    <source>
        <dbReference type="SAM" id="MobiDB-lite"/>
    </source>
</evidence>
<protein>
    <recommendedName>
        <fullName evidence="3">RadC-like JAB domain-containing protein</fullName>
    </recommendedName>
</protein>
<dbReference type="EMBL" id="AP025637">
    <property type="protein sequence ID" value="BDG73978.1"/>
    <property type="molecule type" value="Genomic_DNA"/>
</dbReference>
<dbReference type="RefSeq" id="WP_244408189.1">
    <property type="nucleotide sequence ID" value="NZ_AP025637.1"/>
</dbReference>
<proteinExistence type="predicted"/>
<keyword evidence="5" id="KW-1185">Reference proteome</keyword>
<keyword evidence="1" id="KW-0482">Metalloprotease</keyword>
<feature type="region of interest" description="Disordered" evidence="2">
    <location>
        <begin position="1"/>
        <end position="38"/>
    </location>
</feature>
<reference evidence="4 5" key="1">
    <citation type="journal article" date="2016" name="Microbes Environ.">
        <title>Phylogenetically diverse aerobic anoxygenic phototrophic bacteria isolated from epilithic biofilms in Tama river, Japan.</title>
        <authorList>
            <person name="Hirose S."/>
            <person name="Matsuura K."/>
            <person name="Haruta S."/>
        </authorList>
    </citation>
    <scope>NUCLEOTIDE SEQUENCE [LARGE SCALE GENOMIC DNA]</scope>
    <source>
        <strain evidence="4 5">S08</strain>
    </source>
</reference>
<dbReference type="Pfam" id="PF04002">
    <property type="entry name" value="RadC"/>
    <property type="match status" value="1"/>
</dbReference>
<dbReference type="PANTHER" id="PTHR30471">
    <property type="entry name" value="DNA REPAIR PROTEIN RADC"/>
    <property type="match status" value="1"/>
</dbReference>
<evidence type="ECO:0000259" key="3">
    <source>
        <dbReference type="Pfam" id="PF04002"/>
    </source>
</evidence>
<name>A0ABN6P5Q0_9PROT</name>
<keyword evidence="1" id="KW-0378">Hydrolase</keyword>
<dbReference type="Gene3D" id="3.40.140.10">
    <property type="entry name" value="Cytidine Deaminase, domain 2"/>
    <property type="match status" value="1"/>
</dbReference>
<evidence type="ECO:0000313" key="4">
    <source>
        <dbReference type="EMBL" id="BDG73978.1"/>
    </source>
</evidence>
<keyword evidence="1" id="KW-0645">Protease</keyword>
<dbReference type="InterPro" id="IPR001405">
    <property type="entry name" value="UPF0758"/>
</dbReference>
<gene>
    <name evidence="4" type="ORF">Rmf_39070</name>
</gene>
<dbReference type="InterPro" id="IPR025657">
    <property type="entry name" value="RadC_JAB"/>
</dbReference>
<evidence type="ECO:0000313" key="5">
    <source>
        <dbReference type="Proteomes" id="UP000831327"/>
    </source>
</evidence>
<dbReference type="PANTHER" id="PTHR30471:SF3">
    <property type="entry name" value="UPF0758 PROTEIN YEES-RELATED"/>
    <property type="match status" value="1"/>
</dbReference>